<evidence type="ECO:0000256" key="1">
    <source>
        <dbReference type="SAM" id="SignalP"/>
    </source>
</evidence>
<accession>A0AA87ZJP1</accession>
<feature type="signal peptide" evidence="1">
    <location>
        <begin position="1"/>
        <end position="23"/>
    </location>
</feature>
<dbReference type="PANTHER" id="PTHR33881">
    <property type="entry name" value="NEUROGENIC LOCUS NOTCH-LIKE PROTEIN"/>
    <property type="match status" value="1"/>
</dbReference>
<organism evidence="2 3">
    <name type="scientific">Ficus carica</name>
    <name type="common">Common fig</name>
    <dbReference type="NCBI Taxonomy" id="3494"/>
    <lineage>
        <taxon>Eukaryota</taxon>
        <taxon>Viridiplantae</taxon>
        <taxon>Streptophyta</taxon>
        <taxon>Embryophyta</taxon>
        <taxon>Tracheophyta</taxon>
        <taxon>Spermatophyta</taxon>
        <taxon>Magnoliopsida</taxon>
        <taxon>eudicotyledons</taxon>
        <taxon>Gunneridae</taxon>
        <taxon>Pentapetalae</taxon>
        <taxon>rosids</taxon>
        <taxon>fabids</taxon>
        <taxon>Rosales</taxon>
        <taxon>Moraceae</taxon>
        <taxon>Ficeae</taxon>
        <taxon>Ficus</taxon>
    </lineage>
</organism>
<proteinExistence type="predicted"/>
<name>A0AA87ZJP1_FICCA</name>
<dbReference type="PANTHER" id="PTHR33881:SF10">
    <property type="entry name" value="SLIT HOMOLOG 2 PROTEIN-LIKE"/>
    <property type="match status" value="1"/>
</dbReference>
<sequence>MASSISLAFLAMILVALPITAFGFHWDDISPTAAAAICDDIECGKGTCKANGNFPLGYTCECDSGWTRTSHHEDDDDDHKFLPCVIPNCTLNYGSCQPAPPPVPEKEVPHNTSAFDRNYHHLYPTCYWAYCGEGTCSKNRTYGYRCDCNAGFFNLLNITVYPCYSECTIGSDCSRLGIKVANSTSTDGGNQDSQGTSFVPGKFHWMIILMASFGLVLWK</sequence>
<comment type="caution">
    <text evidence="2">The sequence shown here is derived from an EMBL/GenBank/DDBJ whole genome shotgun (WGS) entry which is preliminary data.</text>
</comment>
<protein>
    <submittedName>
        <fullName evidence="2">Uncharacterized protein</fullName>
    </submittedName>
</protein>
<evidence type="ECO:0000313" key="3">
    <source>
        <dbReference type="Proteomes" id="UP001187192"/>
    </source>
</evidence>
<reference evidence="2" key="1">
    <citation type="submission" date="2023-07" db="EMBL/GenBank/DDBJ databases">
        <title>draft genome sequence of fig (Ficus carica).</title>
        <authorList>
            <person name="Takahashi T."/>
            <person name="Nishimura K."/>
        </authorList>
    </citation>
    <scope>NUCLEOTIDE SEQUENCE</scope>
</reference>
<evidence type="ECO:0000313" key="2">
    <source>
        <dbReference type="EMBL" id="GMN25446.1"/>
    </source>
</evidence>
<keyword evidence="1" id="KW-0732">Signal</keyword>
<dbReference type="AlphaFoldDB" id="A0AA87ZJP1"/>
<feature type="chain" id="PRO_5041688674" evidence="1">
    <location>
        <begin position="24"/>
        <end position="219"/>
    </location>
</feature>
<keyword evidence="3" id="KW-1185">Reference proteome</keyword>
<dbReference type="EMBL" id="BTGU01000001">
    <property type="protein sequence ID" value="GMN25446.1"/>
    <property type="molecule type" value="Genomic_DNA"/>
</dbReference>
<dbReference type="Proteomes" id="UP001187192">
    <property type="component" value="Unassembled WGS sequence"/>
</dbReference>
<gene>
    <name evidence="2" type="ORF">TIFTF001_000930</name>
</gene>